<dbReference type="GeneID" id="5033701"/>
<feature type="repeat" description="ANK" evidence="1">
    <location>
        <begin position="250"/>
        <end position="282"/>
    </location>
</feature>
<dbReference type="Pfam" id="PF12796">
    <property type="entry name" value="Ank_2"/>
    <property type="match status" value="1"/>
</dbReference>
<reference evidence="2 3" key="1">
    <citation type="journal article" date="2006" name="Nature">
        <title>Global trends of whole-genome duplications revealed by the ciliate Paramecium tetraurelia.</title>
        <authorList>
            <consortium name="Genoscope"/>
            <person name="Aury J.-M."/>
            <person name="Jaillon O."/>
            <person name="Duret L."/>
            <person name="Noel B."/>
            <person name="Jubin C."/>
            <person name="Porcel B.M."/>
            <person name="Segurens B."/>
            <person name="Daubin V."/>
            <person name="Anthouard V."/>
            <person name="Aiach N."/>
            <person name="Arnaiz O."/>
            <person name="Billaut A."/>
            <person name="Beisson J."/>
            <person name="Blanc I."/>
            <person name="Bouhouche K."/>
            <person name="Camara F."/>
            <person name="Duharcourt S."/>
            <person name="Guigo R."/>
            <person name="Gogendeau D."/>
            <person name="Katinka M."/>
            <person name="Keller A.-M."/>
            <person name="Kissmehl R."/>
            <person name="Klotz C."/>
            <person name="Koll F."/>
            <person name="Le Moue A."/>
            <person name="Lepere C."/>
            <person name="Malinsky S."/>
            <person name="Nowacki M."/>
            <person name="Nowak J.K."/>
            <person name="Plattner H."/>
            <person name="Poulain J."/>
            <person name="Ruiz F."/>
            <person name="Serrano V."/>
            <person name="Zagulski M."/>
            <person name="Dessen P."/>
            <person name="Betermier M."/>
            <person name="Weissenbach J."/>
            <person name="Scarpelli C."/>
            <person name="Schachter V."/>
            <person name="Sperling L."/>
            <person name="Meyer E."/>
            <person name="Cohen J."/>
            <person name="Wincker P."/>
        </authorList>
    </citation>
    <scope>NUCLEOTIDE SEQUENCE [LARGE SCALE GENOMIC DNA]</scope>
    <source>
        <strain evidence="2 3">Stock d4-2</strain>
    </source>
</reference>
<dbReference type="InterPro" id="IPR036770">
    <property type="entry name" value="Ankyrin_rpt-contain_sf"/>
</dbReference>
<dbReference type="SUPFAM" id="SSF48403">
    <property type="entry name" value="Ankyrin repeat"/>
    <property type="match status" value="1"/>
</dbReference>
<keyword evidence="3" id="KW-1185">Reference proteome</keyword>
<dbReference type="RefSeq" id="XP_001447921.1">
    <property type="nucleotide sequence ID" value="XM_001447884.1"/>
</dbReference>
<evidence type="ECO:0000313" key="2">
    <source>
        <dbReference type="EMBL" id="CAK80524.1"/>
    </source>
</evidence>
<evidence type="ECO:0000313" key="3">
    <source>
        <dbReference type="Proteomes" id="UP000000600"/>
    </source>
</evidence>
<dbReference type="InParanoid" id="A0DBV7"/>
<dbReference type="Proteomes" id="UP000000600">
    <property type="component" value="Unassembled WGS sequence"/>
</dbReference>
<sequence length="346" mass="40376">MDSLYSKYIVPMQPEKNQSQSPNSQVAFNNIQQLLEDYSPSNRKLSFSEYRGQELKDSQQLSSQNKLSQDFPSEFVNSQVRNYDLSQYQIKKEQISIDMNKKEQQDFQFLKDDQLMQTNTIIESPTKINGDDSPKKNKFKAFGNLLLSIRRMQQNIVEHISNLDQLKETMIQPSTNMNVSKIHPEPSSRDCENINEILSNLKLVDRFIYYCEQGSQSDIQNMIKLLKVYPKKHLYCPTDPKHILNSFNKFGQNSLYISCKNGNIEVIKFLLDQQANPFIKSKVYENFYESPLEVSIRWNHYNCVQLLLDKSNYSNKELKAAIRQTSNPQIKQLIKSNLKADTLCCF</sequence>
<dbReference type="SMART" id="SM00248">
    <property type="entry name" value="ANK"/>
    <property type="match status" value="2"/>
</dbReference>
<proteinExistence type="predicted"/>
<dbReference type="AlphaFoldDB" id="A0DBV7"/>
<dbReference type="Gene3D" id="1.25.40.20">
    <property type="entry name" value="Ankyrin repeat-containing domain"/>
    <property type="match status" value="1"/>
</dbReference>
<organism evidence="2 3">
    <name type="scientific">Paramecium tetraurelia</name>
    <dbReference type="NCBI Taxonomy" id="5888"/>
    <lineage>
        <taxon>Eukaryota</taxon>
        <taxon>Sar</taxon>
        <taxon>Alveolata</taxon>
        <taxon>Ciliophora</taxon>
        <taxon>Intramacronucleata</taxon>
        <taxon>Oligohymenophorea</taxon>
        <taxon>Peniculida</taxon>
        <taxon>Parameciidae</taxon>
        <taxon>Paramecium</taxon>
    </lineage>
</organism>
<dbReference type="OrthoDB" id="297539at2759"/>
<dbReference type="InterPro" id="IPR002110">
    <property type="entry name" value="Ankyrin_rpt"/>
</dbReference>
<dbReference type="STRING" id="5888.A0DBV7"/>
<keyword evidence="1" id="KW-0040">ANK repeat</keyword>
<evidence type="ECO:0000256" key="1">
    <source>
        <dbReference type="PROSITE-ProRule" id="PRU00023"/>
    </source>
</evidence>
<dbReference type="OMA" id="SIRWNHY"/>
<protein>
    <submittedName>
        <fullName evidence="2">Uncharacterized protein</fullName>
    </submittedName>
</protein>
<dbReference type="KEGG" id="ptm:GSPATT00015401001"/>
<dbReference type="PROSITE" id="PS50088">
    <property type="entry name" value="ANK_REPEAT"/>
    <property type="match status" value="1"/>
</dbReference>
<accession>A0DBV7</accession>
<dbReference type="HOGENOM" id="CLU_781814_0_0_1"/>
<dbReference type="EMBL" id="CT868374">
    <property type="protein sequence ID" value="CAK80524.1"/>
    <property type="molecule type" value="Genomic_DNA"/>
</dbReference>
<gene>
    <name evidence="2" type="ORF">GSPATT00015401001</name>
</gene>
<name>A0DBV7_PARTE</name>